<dbReference type="GO" id="GO:0036440">
    <property type="term" value="F:citrate synthase activity"/>
    <property type="evidence" value="ECO:0007669"/>
    <property type="project" value="UniProtKB-EC"/>
</dbReference>
<evidence type="ECO:0000313" key="9">
    <source>
        <dbReference type="Proteomes" id="UP000320496"/>
    </source>
</evidence>
<name>A0A517ZCI7_9PLAN</name>
<dbReference type="InterPro" id="IPR016143">
    <property type="entry name" value="Citrate_synth-like_sm_a-sub"/>
</dbReference>
<keyword evidence="9" id="KW-1185">Reference proteome</keyword>
<organism evidence="8 9">
    <name type="scientific">Maioricimonas rarisocia</name>
    <dbReference type="NCBI Taxonomy" id="2528026"/>
    <lineage>
        <taxon>Bacteria</taxon>
        <taxon>Pseudomonadati</taxon>
        <taxon>Planctomycetota</taxon>
        <taxon>Planctomycetia</taxon>
        <taxon>Planctomycetales</taxon>
        <taxon>Planctomycetaceae</taxon>
        <taxon>Maioricimonas</taxon>
    </lineage>
</organism>
<feature type="active site" evidence="6">
    <location>
        <position position="257"/>
    </location>
</feature>
<sequence>MTIELYHPGLRGVIAGETEICNLEGTLTYRGYNVEDLAECANYFEVAYLLLHDDLPSEESLADFRSVFAEEAHLPESIPEVLERLPLHVAPVDALRTAVSMLGHFDLQPTDGPSSSGRPQAIRLMAQLPLVVGQFARQDVAVDDLLESGQDFAGMLLTLIRGKRPSAQQEACLNTALILAAEHEFNAPSYAARIVASAKGDMYSAVAAALGALRGVDHGLGSRGVLACLEEVGTPERAEKWVAERVQKKLPLPGFGHPVYRDYDPRAAMLERYCQEFARANRNFDLETMADAVEQAVWDACRLPPNIEWTFARLMLYLGIPEELHLGVFACARVAGWCAHAIEQAESGDVIRPRARYRGAEARLFEPLERRGL</sequence>
<dbReference type="InterPro" id="IPR002020">
    <property type="entry name" value="Citrate_synthase"/>
</dbReference>
<dbReference type="InterPro" id="IPR024176">
    <property type="entry name" value="Citrate_synthase_bac-typ"/>
</dbReference>
<dbReference type="GO" id="GO:0005975">
    <property type="term" value="P:carbohydrate metabolic process"/>
    <property type="evidence" value="ECO:0007669"/>
    <property type="project" value="TreeGrafter"/>
</dbReference>
<proteinExistence type="inferred from homology"/>
<dbReference type="OrthoDB" id="9800864at2"/>
<keyword evidence="3 5" id="KW-0808">Transferase</keyword>
<dbReference type="GO" id="GO:0005829">
    <property type="term" value="C:cytosol"/>
    <property type="evidence" value="ECO:0007669"/>
    <property type="project" value="TreeGrafter"/>
</dbReference>
<evidence type="ECO:0000256" key="1">
    <source>
        <dbReference type="ARBA" id="ARBA00004751"/>
    </source>
</evidence>
<dbReference type="GO" id="GO:0006099">
    <property type="term" value="P:tricarboxylic acid cycle"/>
    <property type="evidence" value="ECO:0007669"/>
    <property type="project" value="UniProtKB-UniPathway"/>
</dbReference>
<dbReference type="PANTHER" id="PTHR11739">
    <property type="entry name" value="CITRATE SYNTHASE"/>
    <property type="match status" value="1"/>
</dbReference>
<feature type="active site" evidence="6">
    <location>
        <position position="308"/>
    </location>
</feature>
<dbReference type="PRINTS" id="PR00143">
    <property type="entry name" value="CITRTSNTHASE"/>
</dbReference>
<reference evidence="8 9" key="1">
    <citation type="submission" date="2019-02" db="EMBL/GenBank/DDBJ databases">
        <title>Deep-cultivation of Planctomycetes and their phenomic and genomic characterization uncovers novel biology.</title>
        <authorList>
            <person name="Wiegand S."/>
            <person name="Jogler M."/>
            <person name="Boedeker C."/>
            <person name="Pinto D."/>
            <person name="Vollmers J."/>
            <person name="Rivas-Marin E."/>
            <person name="Kohn T."/>
            <person name="Peeters S.H."/>
            <person name="Heuer A."/>
            <person name="Rast P."/>
            <person name="Oberbeckmann S."/>
            <person name="Bunk B."/>
            <person name="Jeske O."/>
            <person name="Meyerdierks A."/>
            <person name="Storesund J.E."/>
            <person name="Kallscheuer N."/>
            <person name="Luecker S."/>
            <person name="Lage O.M."/>
            <person name="Pohl T."/>
            <person name="Merkel B.J."/>
            <person name="Hornburger P."/>
            <person name="Mueller R.-W."/>
            <person name="Bruemmer F."/>
            <person name="Labrenz M."/>
            <person name="Spormann A.M."/>
            <person name="Op den Camp H."/>
            <person name="Overmann J."/>
            <person name="Amann R."/>
            <person name="Jetten M.S.M."/>
            <person name="Mascher T."/>
            <person name="Medema M.H."/>
            <person name="Devos D.P."/>
            <person name="Kaster A.-K."/>
            <person name="Ovreas L."/>
            <person name="Rohde M."/>
            <person name="Galperin M.Y."/>
            <person name="Jogler C."/>
        </authorList>
    </citation>
    <scope>NUCLEOTIDE SEQUENCE [LARGE SCALE GENOMIC DNA]</scope>
    <source>
        <strain evidence="8 9">Mal4</strain>
    </source>
</reference>
<dbReference type="PIRSF" id="PIRSF001369">
    <property type="entry name" value="Citrate_synth"/>
    <property type="match status" value="1"/>
</dbReference>
<dbReference type="Proteomes" id="UP000320496">
    <property type="component" value="Chromosome"/>
</dbReference>
<comment type="similarity">
    <text evidence="2 5 7">Belongs to the citrate synthase family.</text>
</comment>
<accession>A0A517ZCI7</accession>
<evidence type="ECO:0000256" key="6">
    <source>
        <dbReference type="PIRSR" id="PIRSR001369-1"/>
    </source>
</evidence>
<dbReference type="SUPFAM" id="SSF48256">
    <property type="entry name" value="Citrate synthase"/>
    <property type="match status" value="1"/>
</dbReference>
<dbReference type="KEGG" id="mri:Mal4_45150"/>
<evidence type="ECO:0000256" key="5">
    <source>
        <dbReference type="PIRNR" id="PIRNR001369"/>
    </source>
</evidence>
<evidence type="ECO:0000256" key="4">
    <source>
        <dbReference type="ARBA" id="ARBA00049288"/>
    </source>
</evidence>
<keyword evidence="8" id="KW-0012">Acyltransferase</keyword>
<dbReference type="Gene3D" id="1.10.580.10">
    <property type="entry name" value="Citrate Synthase, domain 1"/>
    <property type="match status" value="1"/>
</dbReference>
<evidence type="ECO:0000256" key="3">
    <source>
        <dbReference type="ARBA" id="ARBA00022679"/>
    </source>
</evidence>
<dbReference type="PANTHER" id="PTHR11739:SF4">
    <property type="entry name" value="CITRATE SYNTHASE, PEROXISOMAL"/>
    <property type="match status" value="1"/>
</dbReference>
<evidence type="ECO:0000313" key="8">
    <source>
        <dbReference type="EMBL" id="QDU40160.1"/>
    </source>
</evidence>
<dbReference type="Pfam" id="PF00285">
    <property type="entry name" value="Citrate_synt"/>
    <property type="match status" value="1"/>
</dbReference>
<dbReference type="PROSITE" id="PS00480">
    <property type="entry name" value="CITRATE_SYNTHASE"/>
    <property type="match status" value="1"/>
</dbReference>
<dbReference type="AlphaFoldDB" id="A0A517ZCI7"/>
<dbReference type="RefSeq" id="WP_145371276.1">
    <property type="nucleotide sequence ID" value="NZ_CP036275.1"/>
</dbReference>
<dbReference type="EMBL" id="CP036275">
    <property type="protein sequence ID" value="QDU40160.1"/>
    <property type="molecule type" value="Genomic_DNA"/>
</dbReference>
<evidence type="ECO:0000256" key="2">
    <source>
        <dbReference type="ARBA" id="ARBA00010566"/>
    </source>
</evidence>
<comment type="catalytic activity">
    <reaction evidence="4">
        <text>oxaloacetate + acetyl-CoA + H2O = citrate + CoA + H(+)</text>
        <dbReference type="Rhea" id="RHEA:16845"/>
        <dbReference type="ChEBI" id="CHEBI:15377"/>
        <dbReference type="ChEBI" id="CHEBI:15378"/>
        <dbReference type="ChEBI" id="CHEBI:16452"/>
        <dbReference type="ChEBI" id="CHEBI:16947"/>
        <dbReference type="ChEBI" id="CHEBI:57287"/>
        <dbReference type="ChEBI" id="CHEBI:57288"/>
        <dbReference type="EC" id="2.3.3.16"/>
    </reaction>
</comment>
<evidence type="ECO:0000256" key="7">
    <source>
        <dbReference type="RuleBase" id="RU003406"/>
    </source>
</evidence>
<comment type="pathway">
    <text evidence="1">Carbohydrate metabolism; tricarboxylic acid cycle; isocitrate from oxaloacetate: step 1/2.</text>
</comment>
<dbReference type="InterPro" id="IPR016142">
    <property type="entry name" value="Citrate_synth-like_lrg_a-sub"/>
</dbReference>
<dbReference type="InterPro" id="IPR036969">
    <property type="entry name" value="Citrate_synthase_sf"/>
</dbReference>
<protein>
    <recommendedName>
        <fullName evidence="5">Citrate synthase</fullName>
    </recommendedName>
</protein>
<gene>
    <name evidence="8" type="primary">citZ</name>
    <name evidence="8" type="ORF">Mal4_45150</name>
</gene>
<dbReference type="Gene3D" id="1.10.230.10">
    <property type="entry name" value="Cytochrome P450-Terp, domain 2"/>
    <property type="match status" value="1"/>
</dbReference>
<dbReference type="InterPro" id="IPR019810">
    <property type="entry name" value="Citrate_synthase_AS"/>
</dbReference>
<dbReference type="UniPathway" id="UPA00223"/>